<dbReference type="EMBL" id="MT144800">
    <property type="protein sequence ID" value="QJH99636.1"/>
    <property type="molecule type" value="Genomic_DNA"/>
</dbReference>
<gene>
    <name evidence="1" type="ORF">MM415A00367_0012</name>
    <name evidence="2" type="ORF">MM415B04045_0007</name>
    <name evidence="3" type="ORF">TM448B01625_0004</name>
</gene>
<reference evidence="1" key="1">
    <citation type="submission" date="2020-03" db="EMBL/GenBank/DDBJ databases">
        <title>The deep terrestrial virosphere.</title>
        <authorList>
            <person name="Holmfeldt K."/>
            <person name="Nilsson E."/>
            <person name="Simone D."/>
            <person name="Lopez-Fernandez M."/>
            <person name="Wu X."/>
            <person name="de Brujin I."/>
            <person name="Lundin D."/>
            <person name="Andersson A."/>
            <person name="Bertilsson S."/>
            <person name="Dopson M."/>
        </authorList>
    </citation>
    <scope>NUCLEOTIDE SEQUENCE</scope>
    <source>
        <strain evidence="1">MM415A00367</strain>
        <strain evidence="2">MM415B04045</strain>
        <strain evidence="3">TM448B01625</strain>
    </source>
</reference>
<accession>A0A6M3KMK5</accession>
<dbReference type="EMBL" id="MT143193">
    <property type="protein sequence ID" value="QJA93982.1"/>
    <property type="molecule type" value="Genomic_DNA"/>
</dbReference>
<dbReference type="AlphaFoldDB" id="A0A6M3KMK5"/>
<dbReference type="EMBL" id="MT142497">
    <property type="protein sequence ID" value="QJA82824.1"/>
    <property type="molecule type" value="Genomic_DNA"/>
</dbReference>
<proteinExistence type="predicted"/>
<name>A0A6M3KMK5_9ZZZZ</name>
<evidence type="ECO:0000313" key="2">
    <source>
        <dbReference type="EMBL" id="QJA93982.1"/>
    </source>
</evidence>
<sequence length="56" mass="6350">MPHIDEGFKELIYNAACKLYEQNGVAIKPDKYSVYTAIDATFIVCEGVLILEKERV</sequence>
<protein>
    <submittedName>
        <fullName evidence="1">Uncharacterized protein</fullName>
    </submittedName>
</protein>
<evidence type="ECO:0000313" key="1">
    <source>
        <dbReference type="EMBL" id="QJA82824.1"/>
    </source>
</evidence>
<evidence type="ECO:0000313" key="3">
    <source>
        <dbReference type="EMBL" id="QJH99636.1"/>
    </source>
</evidence>
<organism evidence="1">
    <name type="scientific">viral metagenome</name>
    <dbReference type="NCBI Taxonomy" id="1070528"/>
    <lineage>
        <taxon>unclassified sequences</taxon>
        <taxon>metagenomes</taxon>
        <taxon>organismal metagenomes</taxon>
    </lineage>
</organism>